<dbReference type="PANTHER" id="PTHR11851">
    <property type="entry name" value="METALLOPROTEASE"/>
    <property type="match status" value="1"/>
</dbReference>
<comment type="caution">
    <text evidence="1">The sequence shown here is derived from an EMBL/GenBank/DDBJ whole genome shotgun (WGS) entry which is preliminary data.</text>
</comment>
<evidence type="ECO:0000313" key="1">
    <source>
        <dbReference type="EMBL" id="GAJ07258.1"/>
    </source>
</evidence>
<name>X1TPJ1_9ZZZZ</name>
<sequence length="136" mass="15402">RSEYGVFGAYAITKSSSTAEVLSLITSIIDDVRNKRVAESELSWAKKSINTKFIFSFDSSDQIAIQQMMIEYNKLPGDFLATYRNKTEKVTTEDLKKVAKEHLSRNEATILVVGNEKAFDRPLSTFGKVNRIEEKL</sequence>
<dbReference type="PANTHER" id="PTHR11851:SF225">
    <property type="entry name" value="NON-PEPTIDASE HOMOLOG YMXG"/>
    <property type="match status" value="1"/>
</dbReference>
<organism evidence="1">
    <name type="scientific">marine sediment metagenome</name>
    <dbReference type="NCBI Taxonomy" id="412755"/>
    <lineage>
        <taxon>unclassified sequences</taxon>
        <taxon>metagenomes</taxon>
        <taxon>ecological metagenomes</taxon>
    </lineage>
</organism>
<evidence type="ECO:0008006" key="2">
    <source>
        <dbReference type="Google" id="ProtNLM"/>
    </source>
</evidence>
<gene>
    <name evidence="1" type="ORF">S12H4_50599</name>
</gene>
<dbReference type="Gene3D" id="3.30.830.10">
    <property type="entry name" value="Metalloenzyme, LuxS/M16 peptidase-like"/>
    <property type="match status" value="1"/>
</dbReference>
<dbReference type="EMBL" id="BARW01031886">
    <property type="protein sequence ID" value="GAJ07258.1"/>
    <property type="molecule type" value="Genomic_DNA"/>
</dbReference>
<dbReference type="GO" id="GO:0046872">
    <property type="term" value="F:metal ion binding"/>
    <property type="evidence" value="ECO:0007669"/>
    <property type="project" value="InterPro"/>
</dbReference>
<dbReference type="InterPro" id="IPR011249">
    <property type="entry name" value="Metalloenz_LuxS/M16"/>
</dbReference>
<feature type="non-terminal residue" evidence="1">
    <location>
        <position position="1"/>
    </location>
</feature>
<accession>X1TPJ1</accession>
<proteinExistence type="predicted"/>
<dbReference type="InterPro" id="IPR050361">
    <property type="entry name" value="MPP/UQCRC_Complex"/>
</dbReference>
<protein>
    <recommendedName>
        <fullName evidence="2">Peptidase M16 C-terminal domain-containing protein</fullName>
    </recommendedName>
</protein>
<reference evidence="1" key="1">
    <citation type="journal article" date="2014" name="Front. Microbiol.">
        <title>High frequency of phylogenetically diverse reductive dehalogenase-homologous genes in deep subseafloor sedimentary metagenomes.</title>
        <authorList>
            <person name="Kawai M."/>
            <person name="Futagami T."/>
            <person name="Toyoda A."/>
            <person name="Takaki Y."/>
            <person name="Nishi S."/>
            <person name="Hori S."/>
            <person name="Arai W."/>
            <person name="Tsubouchi T."/>
            <person name="Morono Y."/>
            <person name="Uchiyama I."/>
            <person name="Ito T."/>
            <person name="Fujiyama A."/>
            <person name="Inagaki F."/>
            <person name="Takami H."/>
        </authorList>
    </citation>
    <scope>NUCLEOTIDE SEQUENCE</scope>
    <source>
        <strain evidence="1">Expedition CK06-06</strain>
    </source>
</reference>
<dbReference type="SUPFAM" id="SSF63411">
    <property type="entry name" value="LuxS/MPP-like metallohydrolase"/>
    <property type="match status" value="1"/>
</dbReference>
<dbReference type="AlphaFoldDB" id="X1TPJ1"/>